<dbReference type="EMBL" id="CP035928">
    <property type="protein sequence ID" value="QEP35664.1"/>
    <property type="molecule type" value="Genomic_DNA"/>
</dbReference>
<reference evidence="1 2" key="3">
    <citation type="submission" date="2019-09" db="EMBL/GenBank/DDBJ databases">
        <title>Taxonomic note: a critical rebuttal of the proposed division of the genus Arcobacter into six genera, emended descriptions of Arcobacter anaerophilus and the genus Arcobacter, and an assessment of genus-level boundaries for Epsilonproteobacteria using in silico genomic comparator tools.</title>
        <authorList>
            <person name="On S.L.W."/>
            <person name="Miller W.G."/>
            <person name="Biggs P."/>
            <person name="Cornelius A."/>
            <person name="Vandamme P."/>
        </authorList>
    </citation>
    <scope>NUCLEOTIDE SEQUENCE [LARGE SCALE GENOMIC DNA]</scope>
    <source>
        <strain evidence="1 2">LMG 26638</strain>
    </source>
</reference>
<name>A0A5C2HFQ3_9BACT</name>
<reference evidence="1 2" key="2">
    <citation type="submission" date="2019-09" db="EMBL/GenBank/DDBJ databases">
        <title>Complete genome sequencing of four Arcobacter species reveals a diverse suite of mobile elements.</title>
        <authorList>
            <person name="Miller W.G."/>
            <person name="Yee E."/>
            <person name="Bono J.L."/>
        </authorList>
    </citation>
    <scope>NUCLEOTIDE SEQUENCE [LARGE SCALE GENOMIC DNA]</scope>
    <source>
        <strain evidence="1 2">LMG 26638</strain>
    </source>
</reference>
<evidence type="ECO:0000313" key="1">
    <source>
        <dbReference type="EMBL" id="QEP35664.1"/>
    </source>
</evidence>
<gene>
    <name evidence="1" type="ORF">APAC_2624</name>
</gene>
<dbReference type="Proteomes" id="UP000322726">
    <property type="component" value="Chromosome"/>
</dbReference>
<dbReference type="AlphaFoldDB" id="A0A5C2HFQ3"/>
<accession>A0A5C2HFQ3</accession>
<organism evidence="1 2">
    <name type="scientific">Malaciobacter pacificus</name>
    <dbReference type="NCBI Taxonomy" id="1080223"/>
    <lineage>
        <taxon>Bacteria</taxon>
        <taxon>Pseudomonadati</taxon>
        <taxon>Campylobacterota</taxon>
        <taxon>Epsilonproteobacteria</taxon>
        <taxon>Campylobacterales</taxon>
        <taxon>Arcobacteraceae</taxon>
        <taxon>Malaciobacter</taxon>
    </lineage>
</organism>
<dbReference type="OrthoDB" id="5340260at2"/>
<sequence>MLKKLLLTAFLAVGLFASTLTTGSEIPTLKIKDQFEKEHTLDGSIKTIIFSASKDEASVIRDVINAKGKAEFLTSNSVAYVADITAMPSLITKFFAMPKMKKYEFPILFIDEENKDIFPVKEEMISVISVENGKVTDIKYVKTAEELTALF</sequence>
<reference evidence="2" key="1">
    <citation type="submission" date="2019-09" db="EMBL/GenBank/DDBJ databases">
        <title>Complete genome sequencing of four Arcobacter species reveals a diverse suite of mobile elements.</title>
        <authorList>
            <person name="On S.L.W."/>
            <person name="Miller W.G."/>
            <person name="Biggs P."/>
            <person name="Cornelius A."/>
            <person name="Vandamme P."/>
        </authorList>
    </citation>
    <scope>NUCLEOTIDE SEQUENCE [LARGE SCALE GENOMIC DNA]</scope>
    <source>
        <strain evidence="2">LMG 26638</strain>
    </source>
</reference>
<evidence type="ECO:0000313" key="2">
    <source>
        <dbReference type="Proteomes" id="UP000322726"/>
    </source>
</evidence>
<proteinExistence type="predicted"/>
<protein>
    <submittedName>
        <fullName evidence="1">Uncharacterized protein</fullName>
    </submittedName>
</protein>
<dbReference type="RefSeq" id="WP_130234549.1">
    <property type="nucleotide sequence ID" value="NZ_BMEF01000044.1"/>
</dbReference>
<dbReference type="KEGG" id="apai:APAC_2624"/>
<keyword evidence="2" id="KW-1185">Reference proteome</keyword>